<dbReference type="GO" id="GO:0005829">
    <property type="term" value="C:cytosol"/>
    <property type="evidence" value="ECO:0007669"/>
    <property type="project" value="TreeGrafter"/>
</dbReference>
<dbReference type="GO" id="GO:0004526">
    <property type="term" value="F:ribonuclease P activity"/>
    <property type="evidence" value="ECO:0007669"/>
    <property type="project" value="TreeGrafter"/>
</dbReference>
<dbReference type="GO" id="GO:0034965">
    <property type="term" value="P:intronic box C/D snoRNA processing"/>
    <property type="evidence" value="ECO:0007669"/>
    <property type="project" value="TreeGrafter"/>
</dbReference>
<dbReference type="PANTHER" id="PTHR28272:SF1">
    <property type="entry name" value="RIBONUCLEASES P_MRP PROTEIN SUBUNIT POP3"/>
    <property type="match status" value="1"/>
</dbReference>
<feature type="compositionally biased region" description="Basic residues" evidence="1">
    <location>
        <begin position="55"/>
        <end position="69"/>
    </location>
</feature>
<evidence type="ECO:0000313" key="2">
    <source>
        <dbReference type="EMBL" id="CEO48407.1"/>
    </source>
</evidence>
<accession>A0A0B7JYS6</accession>
<gene>
    <name evidence="2" type="ORF">BN869_000004464_1</name>
</gene>
<dbReference type="GO" id="GO:0000172">
    <property type="term" value="C:ribonuclease MRP complex"/>
    <property type="evidence" value="ECO:0007669"/>
    <property type="project" value="TreeGrafter"/>
</dbReference>
<name>A0A0B7JYS6_BIOOC</name>
<feature type="compositionally biased region" description="Basic and acidic residues" evidence="1">
    <location>
        <begin position="70"/>
        <end position="82"/>
    </location>
</feature>
<dbReference type="GO" id="GO:0006364">
    <property type="term" value="P:rRNA processing"/>
    <property type="evidence" value="ECO:0007669"/>
    <property type="project" value="InterPro"/>
</dbReference>
<dbReference type="GO" id="GO:0000171">
    <property type="term" value="F:ribonuclease MRP activity"/>
    <property type="evidence" value="ECO:0007669"/>
    <property type="project" value="TreeGrafter"/>
</dbReference>
<proteinExistence type="predicted"/>
<dbReference type="EMBL" id="CDPU01000010">
    <property type="protein sequence ID" value="CEO48407.1"/>
    <property type="molecule type" value="Genomic_DNA"/>
</dbReference>
<protein>
    <submittedName>
        <fullName evidence="2">Uncharacterized protein</fullName>
    </submittedName>
</protein>
<feature type="region of interest" description="Disordered" evidence="1">
    <location>
        <begin position="55"/>
        <end position="84"/>
    </location>
</feature>
<dbReference type="PANTHER" id="PTHR28272">
    <property type="entry name" value="RIBONUCLEASES P/MRP PROTEIN SUBUNIT POP3"/>
    <property type="match status" value="1"/>
</dbReference>
<dbReference type="GO" id="GO:0008033">
    <property type="term" value="P:tRNA processing"/>
    <property type="evidence" value="ECO:0007669"/>
    <property type="project" value="InterPro"/>
</dbReference>
<evidence type="ECO:0000256" key="1">
    <source>
        <dbReference type="SAM" id="MobiDB-lite"/>
    </source>
</evidence>
<dbReference type="GO" id="GO:0005655">
    <property type="term" value="C:nucleolar ribonuclease P complex"/>
    <property type="evidence" value="ECO:0007669"/>
    <property type="project" value="TreeGrafter"/>
</dbReference>
<reference evidence="2" key="1">
    <citation type="submission" date="2015-01" db="EMBL/GenBank/DDBJ databases">
        <authorList>
            <person name="Durling Mikael"/>
        </authorList>
    </citation>
    <scope>NUCLEOTIDE SEQUENCE</scope>
</reference>
<dbReference type="InterPro" id="IPR013241">
    <property type="entry name" value="RNase_P_Pop3"/>
</dbReference>
<dbReference type="AlphaFoldDB" id="A0A0B7JYS6"/>
<organism evidence="2">
    <name type="scientific">Bionectria ochroleuca</name>
    <name type="common">Gliocladium roseum</name>
    <dbReference type="NCBI Taxonomy" id="29856"/>
    <lineage>
        <taxon>Eukaryota</taxon>
        <taxon>Fungi</taxon>
        <taxon>Dikarya</taxon>
        <taxon>Ascomycota</taxon>
        <taxon>Pezizomycotina</taxon>
        <taxon>Sordariomycetes</taxon>
        <taxon>Hypocreomycetidae</taxon>
        <taxon>Hypocreales</taxon>
        <taxon>Bionectriaceae</taxon>
        <taxon>Clonostachys</taxon>
    </lineage>
</organism>
<sequence>MGPPSQTNITNVRKRTIYQLDTPFSTVSWPDISLEDQESILELLCSLLSSLGQHRRDHVKPSKGKRAAKREKVTADQKDLAKDQPIPQAPELGLEVDIGFNVITRNFEGKSRGESGHAENADGDVDMQTNETVYSMVFVARGDQSSAFNCQFPRMVATATKELPPDSQTRLIGFSKSCSERLSKSLHIPRVSSIAIKRDAPGCKALWDFVREKVPPVDAAWLGKPQDQTSYLPTRINSIETTVGQKKARKT</sequence>